<proteinExistence type="predicted"/>
<dbReference type="Proteomes" id="UP001385951">
    <property type="component" value="Unassembled WGS sequence"/>
</dbReference>
<dbReference type="EMBL" id="JASBNA010000008">
    <property type="protein sequence ID" value="KAK7689477.1"/>
    <property type="molecule type" value="Genomic_DNA"/>
</dbReference>
<feature type="region of interest" description="Disordered" evidence="1">
    <location>
        <begin position="175"/>
        <end position="211"/>
    </location>
</feature>
<feature type="compositionally biased region" description="Basic residues" evidence="1">
    <location>
        <begin position="186"/>
        <end position="200"/>
    </location>
</feature>
<sequence length="211" mass="23857">MDESLVPHEIRITQQGKMQSWIEFALSFLQENPDRPITLHTLPAPKPQQQNTPDPEQPPQDEPGTSTKPERERERMPTSMTTIPRLVSVAEIIKREYLKTLSADEAERNSLTGLHQYNEFGTLSDEASVEPVGAEAERQQSLSNALSGKNHLKMRHVAYMKITLSRKCHPELQGMGASYQQPAVRRLSKAARSRVRRRQKKDLAAPTTAEP</sequence>
<gene>
    <name evidence="2" type="ORF">QCA50_007269</name>
</gene>
<reference evidence="2 3" key="1">
    <citation type="submission" date="2022-09" db="EMBL/GenBank/DDBJ databases">
        <authorList>
            <person name="Palmer J.M."/>
        </authorList>
    </citation>
    <scope>NUCLEOTIDE SEQUENCE [LARGE SCALE GENOMIC DNA]</scope>
    <source>
        <strain evidence="2 3">DSM 7382</strain>
    </source>
</reference>
<feature type="region of interest" description="Disordered" evidence="1">
    <location>
        <begin position="35"/>
        <end position="83"/>
    </location>
</feature>
<keyword evidence="3" id="KW-1185">Reference proteome</keyword>
<evidence type="ECO:0000256" key="1">
    <source>
        <dbReference type="SAM" id="MobiDB-lite"/>
    </source>
</evidence>
<comment type="caution">
    <text evidence="2">The sequence shown here is derived from an EMBL/GenBank/DDBJ whole genome shotgun (WGS) entry which is preliminary data.</text>
</comment>
<evidence type="ECO:0000313" key="2">
    <source>
        <dbReference type="EMBL" id="KAK7689477.1"/>
    </source>
</evidence>
<protein>
    <submittedName>
        <fullName evidence="2">Uncharacterized protein</fullName>
    </submittedName>
</protein>
<accession>A0AAW0GD63</accession>
<dbReference type="AlphaFoldDB" id="A0AAW0GD63"/>
<name>A0AAW0GD63_9APHY</name>
<evidence type="ECO:0000313" key="3">
    <source>
        <dbReference type="Proteomes" id="UP001385951"/>
    </source>
</evidence>
<organism evidence="2 3">
    <name type="scientific">Cerrena zonata</name>
    <dbReference type="NCBI Taxonomy" id="2478898"/>
    <lineage>
        <taxon>Eukaryota</taxon>
        <taxon>Fungi</taxon>
        <taxon>Dikarya</taxon>
        <taxon>Basidiomycota</taxon>
        <taxon>Agaricomycotina</taxon>
        <taxon>Agaricomycetes</taxon>
        <taxon>Polyporales</taxon>
        <taxon>Cerrenaceae</taxon>
        <taxon>Cerrena</taxon>
    </lineage>
</organism>
<feature type="region of interest" description="Disordered" evidence="1">
    <location>
        <begin position="128"/>
        <end position="148"/>
    </location>
</feature>